<dbReference type="AlphaFoldDB" id="A0A226H365"/>
<gene>
    <name evidence="1" type="ORF">B0A66_15035</name>
</gene>
<keyword evidence="2" id="KW-1185">Reference proteome</keyword>
<organism evidence="1 2">
    <name type="scientific">Flavobacterium hercynium</name>
    <dbReference type="NCBI Taxonomy" id="387094"/>
    <lineage>
        <taxon>Bacteria</taxon>
        <taxon>Pseudomonadati</taxon>
        <taxon>Bacteroidota</taxon>
        <taxon>Flavobacteriia</taxon>
        <taxon>Flavobacteriales</taxon>
        <taxon>Flavobacteriaceae</taxon>
        <taxon>Flavobacterium</taxon>
    </lineage>
</organism>
<dbReference type="Pfam" id="PF14059">
    <property type="entry name" value="DUF4251"/>
    <property type="match status" value="1"/>
</dbReference>
<proteinExistence type="predicted"/>
<dbReference type="InterPro" id="IPR025347">
    <property type="entry name" value="DUF4251"/>
</dbReference>
<name>A0A226H365_9FLAO</name>
<reference evidence="1 2" key="1">
    <citation type="submission" date="2016-11" db="EMBL/GenBank/DDBJ databases">
        <title>Whole genomes of Flavobacteriaceae.</title>
        <authorList>
            <person name="Stine C."/>
            <person name="Li C."/>
            <person name="Tadesse D."/>
        </authorList>
    </citation>
    <scope>NUCLEOTIDE SEQUENCE [LARGE SCALE GENOMIC DNA]</scope>
    <source>
        <strain evidence="1 2">DSM 18292</strain>
    </source>
</reference>
<comment type="caution">
    <text evidence="1">The sequence shown here is derived from an EMBL/GenBank/DDBJ whole genome shotgun (WGS) entry which is preliminary data.</text>
</comment>
<sequence>MKDKVSILVVFCLLITISCFSQEKTKKELKAAKELQKQKETEALVDSGNFVFDAEYVMPQSGRMIYLDYNRHYLSLSPEIVKCDLPFFGRAFYVPYGGDGGIKFEGKPENIKVEKNNKSYSIKATVKGKDDVYNLFFAVFYDGGTTLSINSNNRVPISYTGHIRAPEPKKD</sequence>
<evidence type="ECO:0000313" key="2">
    <source>
        <dbReference type="Proteomes" id="UP000198345"/>
    </source>
</evidence>
<dbReference type="Gene3D" id="2.40.128.410">
    <property type="match status" value="1"/>
</dbReference>
<dbReference type="Proteomes" id="UP000198345">
    <property type="component" value="Unassembled WGS sequence"/>
</dbReference>
<evidence type="ECO:0008006" key="3">
    <source>
        <dbReference type="Google" id="ProtNLM"/>
    </source>
</evidence>
<accession>A0A226H365</accession>
<dbReference type="PROSITE" id="PS51257">
    <property type="entry name" value="PROKAR_LIPOPROTEIN"/>
    <property type="match status" value="1"/>
</dbReference>
<dbReference type="RefSeq" id="WP_089050675.1">
    <property type="nucleotide sequence ID" value="NZ_FXTV01000018.1"/>
</dbReference>
<dbReference type="OrthoDB" id="1097715at2"/>
<protein>
    <recommendedName>
        <fullName evidence="3">DUF4251 domain-containing protein</fullName>
    </recommendedName>
</protein>
<dbReference type="EMBL" id="MUGW01000030">
    <property type="protein sequence ID" value="OXA88717.1"/>
    <property type="molecule type" value="Genomic_DNA"/>
</dbReference>
<evidence type="ECO:0000313" key="1">
    <source>
        <dbReference type="EMBL" id="OXA88717.1"/>
    </source>
</evidence>